<keyword evidence="3 8" id="KW-0240">DNA-directed RNA polymerase</keyword>
<evidence type="ECO:0000256" key="5">
    <source>
        <dbReference type="ARBA" id="ARBA00022695"/>
    </source>
</evidence>
<accession>A0A9E7FJ12</accession>
<dbReference type="InterPro" id="IPR007644">
    <property type="entry name" value="RNA_pol_bsu_protrusion"/>
</dbReference>
<dbReference type="GO" id="GO:0032549">
    <property type="term" value="F:ribonucleoside binding"/>
    <property type="evidence" value="ECO:0007669"/>
    <property type="project" value="InterPro"/>
</dbReference>
<dbReference type="PANTHER" id="PTHR20856">
    <property type="entry name" value="DNA-DIRECTED RNA POLYMERASE I SUBUNIT 2"/>
    <property type="match status" value="1"/>
</dbReference>
<keyword evidence="6" id="KW-0804">Transcription</keyword>
<feature type="domain" description="RNA polymerase beta subunit protrusion" evidence="7">
    <location>
        <begin position="49"/>
        <end position="195"/>
    </location>
</feature>
<keyword evidence="5" id="KW-0548">Nucleotidyltransferase</keyword>
<reference evidence="8" key="1">
    <citation type="submission" date="2022-05" db="EMBL/GenBank/DDBJ databases">
        <title>The Musa troglodytarum L. genome provides insights into the mechanism of non-climacteric behaviour and enrichment of carotenoids.</title>
        <authorList>
            <person name="Wang J."/>
        </authorList>
    </citation>
    <scope>NUCLEOTIDE SEQUENCE</scope>
    <source>
        <tissue evidence="8">Leaf</tissue>
    </source>
</reference>
<evidence type="ECO:0000256" key="6">
    <source>
        <dbReference type="ARBA" id="ARBA00023163"/>
    </source>
</evidence>
<protein>
    <recommendedName>
        <fullName evidence="2">DNA-directed RNA polymerase</fullName>
        <ecNumber evidence="2">2.7.7.6</ecNumber>
    </recommendedName>
</protein>
<dbReference type="Proteomes" id="UP001055439">
    <property type="component" value="Chromosome 4"/>
</dbReference>
<gene>
    <name evidence="8" type="ORF">MUK42_35576</name>
</gene>
<evidence type="ECO:0000256" key="2">
    <source>
        <dbReference type="ARBA" id="ARBA00012418"/>
    </source>
</evidence>
<dbReference type="Gene3D" id="3.90.1100.10">
    <property type="match status" value="1"/>
</dbReference>
<dbReference type="SUPFAM" id="SSF64484">
    <property type="entry name" value="beta and beta-prime subunits of DNA dependent RNA-polymerase"/>
    <property type="match status" value="1"/>
</dbReference>
<dbReference type="GO" id="GO:0006351">
    <property type="term" value="P:DNA-templated transcription"/>
    <property type="evidence" value="ECO:0007669"/>
    <property type="project" value="InterPro"/>
</dbReference>
<dbReference type="GO" id="GO:0003677">
    <property type="term" value="F:DNA binding"/>
    <property type="evidence" value="ECO:0007669"/>
    <property type="project" value="InterPro"/>
</dbReference>
<dbReference type="Pfam" id="PF04563">
    <property type="entry name" value="RNA_pol_Rpb2_1"/>
    <property type="match status" value="1"/>
</dbReference>
<dbReference type="EC" id="2.7.7.6" evidence="2"/>
<dbReference type="GO" id="GO:0003899">
    <property type="term" value="F:DNA-directed RNA polymerase activity"/>
    <property type="evidence" value="ECO:0007669"/>
    <property type="project" value="UniProtKB-EC"/>
</dbReference>
<keyword evidence="9" id="KW-1185">Reference proteome</keyword>
<organism evidence="8 9">
    <name type="scientific">Musa troglodytarum</name>
    <name type="common">fe'i banana</name>
    <dbReference type="NCBI Taxonomy" id="320322"/>
    <lineage>
        <taxon>Eukaryota</taxon>
        <taxon>Viridiplantae</taxon>
        <taxon>Streptophyta</taxon>
        <taxon>Embryophyta</taxon>
        <taxon>Tracheophyta</taxon>
        <taxon>Spermatophyta</taxon>
        <taxon>Magnoliopsida</taxon>
        <taxon>Liliopsida</taxon>
        <taxon>Zingiberales</taxon>
        <taxon>Musaceae</taxon>
        <taxon>Musa</taxon>
    </lineage>
</organism>
<evidence type="ECO:0000259" key="7">
    <source>
        <dbReference type="Pfam" id="PF04563"/>
    </source>
</evidence>
<sequence length="214" mass="24144">MGVLPDDAVASTKSLAAPVKSAVDKFQLLPAFLRDLVVVVDGFWMQVRGLVKQHIDSFNYFINHDIKKIMKANDLLVCRHDPTFYLRQLSYTNIEVGEPSVDVDFSIEKLTPHLCRLSDRTYAAPIKVDIEYTKGNQPNKNPEVKRGLVIGRMPIMLRSRRCVLSGKDEAELSKLGECPLDPGGYFVVKGTEKCLALNFCLPYNPMDKCCFYKP</sequence>
<evidence type="ECO:0000313" key="9">
    <source>
        <dbReference type="Proteomes" id="UP001055439"/>
    </source>
</evidence>
<proteinExistence type="inferred from homology"/>
<name>A0A9E7FJ12_9LILI</name>
<comment type="similarity">
    <text evidence="1">Belongs to the RNA polymerase beta chain family.</text>
</comment>
<dbReference type="OrthoDB" id="10248617at2759"/>
<dbReference type="AlphaFoldDB" id="A0A9E7FJ12"/>
<evidence type="ECO:0000256" key="1">
    <source>
        <dbReference type="ARBA" id="ARBA00006835"/>
    </source>
</evidence>
<dbReference type="GO" id="GO:0000428">
    <property type="term" value="C:DNA-directed RNA polymerase complex"/>
    <property type="evidence" value="ECO:0007669"/>
    <property type="project" value="UniProtKB-KW"/>
</dbReference>
<evidence type="ECO:0000256" key="3">
    <source>
        <dbReference type="ARBA" id="ARBA00022478"/>
    </source>
</evidence>
<evidence type="ECO:0000256" key="4">
    <source>
        <dbReference type="ARBA" id="ARBA00022679"/>
    </source>
</evidence>
<dbReference type="EMBL" id="CP097506">
    <property type="protein sequence ID" value="URD96563.1"/>
    <property type="molecule type" value="Genomic_DNA"/>
</dbReference>
<keyword evidence="4" id="KW-0808">Transferase</keyword>
<evidence type="ECO:0000313" key="8">
    <source>
        <dbReference type="EMBL" id="URD96563.1"/>
    </source>
</evidence>
<dbReference type="InterPro" id="IPR015712">
    <property type="entry name" value="DNA-dir_RNA_pol_su2"/>
</dbReference>